<gene>
    <name evidence="2" type="ORF">UPYG_G00111300</name>
</gene>
<proteinExistence type="predicted"/>
<organism evidence="2 3">
    <name type="scientific">Umbra pygmaea</name>
    <name type="common">Eastern mudminnow</name>
    <dbReference type="NCBI Taxonomy" id="75934"/>
    <lineage>
        <taxon>Eukaryota</taxon>
        <taxon>Metazoa</taxon>
        <taxon>Chordata</taxon>
        <taxon>Craniata</taxon>
        <taxon>Vertebrata</taxon>
        <taxon>Euteleostomi</taxon>
        <taxon>Actinopterygii</taxon>
        <taxon>Neopterygii</taxon>
        <taxon>Teleostei</taxon>
        <taxon>Protacanthopterygii</taxon>
        <taxon>Esociformes</taxon>
        <taxon>Umbridae</taxon>
        <taxon>Umbra</taxon>
    </lineage>
</organism>
<feature type="compositionally biased region" description="Polar residues" evidence="1">
    <location>
        <begin position="52"/>
        <end position="69"/>
    </location>
</feature>
<comment type="caution">
    <text evidence="2">The sequence shown here is derived from an EMBL/GenBank/DDBJ whole genome shotgun (WGS) entry which is preliminary data.</text>
</comment>
<dbReference type="Proteomes" id="UP001557470">
    <property type="component" value="Unassembled WGS sequence"/>
</dbReference>
<dbReference type="EMBL" id="JAGEUA010000003">
    <property type="protein sequence ID" value="KAL0993665.1"/>
    <property type="molecule type" value="Genomic_DNA"/>
</dbReference>
<protein>
    <submittedName>
        <fullName evidence="2">Uncharacterized protein</fullName>
    </submittedName>
</protein>
<name>A0ABD0XKI9_UMBPY</name>
<reference evidence="2 3" key="1">
    <citation type="submission" date="2024-06" db="EMBL/GenBank/DDBJ databases">
        <authorList>
            <person name="Pan Q."/>
            <person name="Wen M."/>
            <person name="Jouanno E."/>
            <person name="Zahm M."/>
            <person name="Klopp C."/>
            <person name="Cabau C."/>
            <person name="Louis A."/>
            <person name="Berthelot C."/>
            <person name="Parey E."/>
            <person name="Roest Crollius H."/>
            <person name="Montfort J."/>
            <person name="Robinson-Rechavi M."/>
            <person name="Bouchez O."/>
            <person name="Lampietro C."/>
            <person name="Lopez Roques C."/>
            <person name="Donnadieu C."/>
            <person name="Postlethwait J."/>
            <person name="Bobe J."/>
            <person name="Verreycken H."/>
            <person name="Guiguen Y."/>
        </authorList>
    </citation>
    <scope>NUCLEOTIDE SEQUENCE [LARGE SCALE GENOMIC DNA]</scope>
    <source>
        <strain evidence="2">Up_M1</strain>
        <tissue evidence="2">Testis</tissue>
    </source>
</reference>
<evidence type="ECO:0000313" key="2">
    <source>
        <dbReference type="EMBL" id="KAL0993665.1"/>
    </source>
</evidence>
<dbReference type="AlphaFoldDB" id="A0ABD0XKI9"/>
<evidence type="ECO:0000256" key="1">
    <source>
        <dbReference type="SAM" id="MobiDB-lite"/>
    </source>
</evidence>
<keyword evidence="3" id="KW-1185">Reference proteome</keyword>
<feature type="region of interest" description="Disordered" evidence="1">
    <location>
        <begin position="43"/>
        <end position="72"/>
    </location>
</feature>
<accession>A0ABD0XKI9</accession>
<sequence>MACGNKLVTPNLRDGQLFDGHMIHKVFKSKALYVRPSATILDYNSDSEDTSSKIQGPNTKAKSKINQPKIQDLEDDQYDSDSCVEMSVTASNVPNLQTISTQASAHHPCCSHQHYSTTC</sequence>
<evidence type="ECO:0000313" key="3">
    <source>
        <dbReference type="Proteomes" id="UP001557470"/>
    </source>
</evidence>